<dbReference type="AlphaFoldDB" id="A0A0V0Q906"/>
<dbReference type="Proteomes" id="UP000054937">
    <property type="component" value="Unassembled WGS sequence"/>
</dbReference>
<evidence type="ECO:0000256" key="9">
    <source>
        <dbReference type="ARBA" id="ARBA00049360"/>
    </source>
</evidence>
<dbReference type="FunFam" id="3.30.420.40:FF:000050">
    <property type="entry name" value="Actin, alpha skeletal muscle"/>
    <property type="match status" value="1"/>
</dbReference>
<keyword evidence="8" id="KW-0206">Cytoskeleton</keyword>
<comment type="subcellular location">
    <subcellularLocation>
        <location evidence="1">Cytoplasm</location>
        <location evidence="1">Cytoskeleton</location>
    </subcellularLocation>
</comment>
<dbReference type="OrthoDB" id="5132116at2759"/>
<evidence type="ECO:0000256" key="8">
    <source>
        <dbReference type="ARBA" id="ARBA00023212"/>
    </source>
</evidence>
<dbReference type="GO" id="GO:0005524">
    <property type="term" value="F:ATP binding"/>
    <property type="evidence" value="ECO:0007669"/>
    <property type="project" value="UniProtKB-KW"/>
</dbReference>
<evidence type="ECO:0000256" key="6">
    <source>
        <dbReference type="ARBA" id="ARBA00022801"/>
    </source>
</evidence>
<dbReference type="OMA" id="CIHSRFM"/>
<sequence length="402" mass="45975">MDTYSDFLTKSPIVIDNGSGTMKAGLAGKILIFKKLYKFKGKKLINIIFIFIGEDTPKLVFNTLVGRPKYTPVLPNVKQQQYHIGNFKEENRGLLKLNYPMQHGIVKDWNDMDLIWQHIFSELKVNPNEYPIFLTEPALNPLAEKAKMAQHFFESYSTPALFIGVQGVLSLFASGKTTGIVIEIGDGVTQVVPIFEGYYLQHANQRIDLGGRDITEQLKNLLRRSGYSFNTTAEFEIVKHIKETRCQLSPTTYLVMEKKYSKFAENYTLPDGANISINAEKFQAPEILFTPEAIGYEYPSVAELLIKSVQKCDIDLRKSLVQEVVVSGGSTLIKEFPERFISDVKRLGQKDLKMKFFIPPNRQFLAWQGGSILSNLNYFKNYWITKKEYEEEGERILLKKSF</sequence>
<dbReference type="GO" id="GO:0016787">
    <property type="term" value="F:hydrolase activity"/>
    <property type="evidence" value="ECO:0007669"/>
    <property type="project" value="UniProtKB-KW"/>
</dbReference>
<evidence type="ECO:0000256" key="1">
    <source>
        <dbReference type="ARBA" id="ARBA00004245"/>
    </source>
</evidence>
<accession>A0A0V0Q906</accession>
<keyword evidence="6" id="KW-0378">Hydrolase</keyword>
<name>A0A0V0Q906_PSEPJ</name>
<dbReference type="InParanoid" id="A0A0V0Q906"/>
<keyword evidence="7" id="KW-0067">ATP-binding</keyword>
<dbReference type="GO" id="GO:0005856">
    <property type="term" value="C:cytoskeleton"/>
    <property type="evidence" value="ECO:0007669"/>
    <property type="project" value="UniProtKB-SubCell"/>
</dbReference>
<reference evidence="11 12" key="1">
    <citation type="journal article" date="2015" name="Sci. Rep.">
        <title>Genome of the facultative scuticociliatosis pathogen Pseudocohnilembus persalinus provides insight into its virulence through horizontal gene transfer.</title>
        <authorList>
            <person name="Xiong J."/>
            <person name="Wang G."/>
            <person name="Cheng J."/>
            <person name="Tian M."/>
            <person name="Pan X."/>
            <person name="Warren A."/>
            <person name="Jiang C."/>
            <person name="Yuan D."/>
            <person name="Miao W."/>
        </authorList>
    </citation>
    <scope>NUCLEOTIDE SEQUENCE [LARGE SCALE GENOMIC DNA]</scope>
    <source>
        <strain evidence="11">36N120E</strain>
    </source>
</reference>
<organism evidence="11 12">
    <name type="scientific">Pseudocohnilembus persalinus</name>
    <name type="common">Ciliate</name>
    <dbReference type="NCBI Taxonomy" id="266149"/>
    <lineage>
        <taxon>Eukaryota</taxon>
        <taxon>Sar</taxon>
        <taxon>Alveolata</taxon>
        <taxon>Ciliophora</taxon>
        <taxon>Intramacronucleata</taxon>
        <taxon>Oligohymenophorea</taxon>
        <taxon>Scuticociliatia</taxon>
        <taxon>Philasterida</taxon>
        <taxon>Pseudocohnilembidae</taxon>
        <taxon>Pseudocohnilembus</taxon>
    </lineage>
</organism>
<dbReference type="PANTHER" id="PTHR11937">
    <property type="entry name" value="ACTIN"/>
    <property type="match status" value="1"/>
</dbReference>
<dbReference type="Gene3D" id="3.30.420.40">
    <property type="match status" value="2"/>
</dbReference>
<dbReference type="PRINTS" id="PR00190">
    <property type="entry name" value="ACTIN"/>
</dbReference>
<dbReference type="SUPFAM" id="SSF53067">
    <property type="entry name" value="Actin-like ATPase domain"/>
    <property type="match status" value="2"/>
</dbReference>
<evidence type="ECO:0000256" key="5">
    <source>
        <dbReference type="ARBA" id="ARBA00022741"/>
    </source>
</evidence>
<evidence type="ECO:0000256" key="4">
    <source>
        <dbReference type="ARBA" id="ARBA00022490"/>
    </source>
</evidence>
<keyword evidence="12" id="KW-1185">Reference proteome</keyword>
<keyword evidence="4" id="KW-0963">Cytoplasm</keyword>
<evidence type="ECO:0000256" key="2">
    <source>
        <dbReference type="ARBA" id="ARBA00006752"/>
    </source>
</evidence>
<evidence type="ECO:0000313" key="11">
    <source>
        <dbReference type="EMBL" id="KRW98516.1"/>
    </source>
</evidence>
<evidence type="ECO:0000256" key="7">
    <source>
        <dbReference type="ARBA" id="ARBA00022840"/>
    </source>
</evidence>
<dbReference type="Gene3D" id="3.90.640.10">
    <property type="entry name" value="Actin, Chain A, domain 4"/>
    <property type="match status" value="1"/>
</dbReference>
<dbReference type="FunFam" id="3.30.420.40:FF:000058">
    <property type="entry name" value="Putative actin-related protein 5"/>
    <property type="match status" value="1"/>
</dbReference>
<evidence type="ECO:0000256" key="10">
    <source>
        <dbReference type="RuleBase" id="RU000487"/>
    </source>
</evidence>
<protein>
    <recommendedName>
        <fullName evidence="3">Actin, cytoplasmic</fullName>
    </recommendedName>
</protein>
<evidence type="ECO:0000313" key="12">
    <source>
        <dbReference type="Proteomes" id="UP000054937"/>
    </source>
</evidence>
<dbReference type="FunFam" id="3.90.640.10:FF:000007">
    <property type="entry name" value="Actin like 7B"/>
    <property type="match status" value="1"/>
</dbReference>
<dbReference type="InterPro" id="IPR004001">
    <property type="entry name" value="Actin_CS"/>
</dbReference>
<dbReference type="PROSITE" id="PS00432">
    <property type="entry name" value="ACTINS_2"/>
    <property type="match status" value="1"/>
</dbReference>
<evidence type="ECO:0000256" key="3">
    <source>
        <dbReference type="ARBA" id="ARBA00020098"/>
    </source>
</evidence>
<dbReference type="InterPro" id="IPR043129">
    <property type="entry name" value="ATPase_NBD"/>
</dbReference>
<dbReference type="InterPro" id="IPR004000">
    <property type="entry name" value="Actin"/>
</dbReference>
<dbReference type="Pfam" id="PF00022">
    <property type="entry name" value="Actin"/>
    <property type="match status" value="1"/>
</dbReference>
<comment type="similarity">
    <text evidence="2 10">Belongs to the actin family.</text>
</comment>
<keyword evidence="5" id="KW-0547">Nucleotide-binding</keyword>
<dbReference type="SMART" id="SM00268">
    <property type="entry name" value="ACTIN"/>
    <property type="match status" value="1"/>
</dbReference>
<comment type="caution">
    <text evidence="11">The sequence shown here is derived from an EMBL/GenBank/DDBJ whole genome shotgun (WGS) entry which is preliminary data.</text>
</comment>
<gene>
    <name evidence="11" type="ORF">PPERSA_00113</name>
</gene>
<dbReference type="EMBL" id="LDAU01000242">
    <property type="protein sequence ID" value="KRW98516.1"/>
    <property type="molecule type" value="Genomic_DNA"/>
</dbReference>
<comment type="catalytic activity">
    <reaction evidence="9">
        <text>ATP + H2O = ADP + phosphate + H(+)</text>
        <dbReference type="Rhea" id="RHEA:13065"/>
        <dbReference type="ChEBI" id="CHEBI:15377"/>
        <dbReference type="ChEBI" id="CHEBI:15378"/>
        <dbReference type="ChEBI" id="CHEBI:30616"/>
        <dbReference type="ChEBI" id="CHEBI:43474"/>
        <dbReference type="ChEBI" id="CHEBI:456216"/>
    </reaction>
</comment>
<proteinExistence type="inferred from homology"/>